<protein>
    <submittedName>
        <fullName evidence="1">Uncharacterized protein</fullName>
    </submittedName>
</protein>
<name>A0A1G7FCD2_9RHOB</name>
<organism evidence="1 2">
    <name type="scientific">Ruegeria marina</name>
    <dbReference type="NCBI Taxonomy" id="639004"/>
    <lineage>
        <taxon>Bacteria</taxon>
        <taxon>Pseudomonadati</taxon>
        <taxon>Pseudomonadota</taxon>
        <taxon>Alphaproteobacteria</taxon>
        <taxon>Rhodobacterales</taxon>
        <taxon>Roseobacteraceae</taxon>
        <taxon>Ruegeria</taxon>
    </lineage>
</organism>
<dbReference type="EMBL" id="FMZV01000032">
    <property type="protein sequence ID" value="SDE73484.1"/>
    <property type="molecule type" value="Genomic_DNA"/>
</dbReference>
<evidence type="ECO:0000313" key="1">
    <source>
        <dbReference type="EMBL" id="SDE73484.1"/>
    </source>
</evidence>
<reference evidence="2" key="1">
    <citation type="submission" date="2016-10" db="EMBL/GenBank/DDBJ databases">
        <authorList>
            <person name="Varghese N."/>
            <person name="Submissions S."/>
        </authorList>
    </citation>
    <scope>NUCLEOTIDE SEQUENCE [LARGE SCALE GENOMIC DNA]</scope>
    <source>
        <strain evidence="2">CGMCC 1.9108</strain>
    </source>
</reference>
<gene>
    <name evidence="1" type="ORF">SAMN04488239_1329</name>
</gene>
<dbReference type="AlphaFoldDB" id="A0A1G7FCD2"/>
<dbReference type="Proteomes" id="UP000199628">
    <property type="component" value="Unassembled WGS sequence"/>
</dbReference>
<keyword evidence="2" id="KW-1185">Reference proteome</keyword>
<proteinExistence type="predicted"/>
<evidence type="ECO:0000313" key="2">
    <source>
        <dbReference type="Proteomes" id="UP000199628"/>
    </source>
</evidence>
<sequence length="236" mass="26721">MPRKTMNWKVQQFGPEGALSKEQQSKLGLDHDIDVGELAHLSQTLAFALSPRTVTTRISTVIRQMNKGPEELELALQDLRRAERYLLKGSIRLSRLRIAYPALEKQVSDPNLLYRGKLYDALATVELLNTLLARSAGKFGVSALDEPDKRRVRDERRSVVLRQIFDFWDQIGRPVTISSDGSSSERSGPLVKFVNSVVRYSTDPQGTLNGETIWSEIKDWRIMQNLHEMATVAISK</sequence>
<dbReference type="STRING" id="639004.SAMN04488239_1329"/>
<accession>A0A1G7FCD2</accession>
<dbReference type="OrthoDB" id="7876071at2"/>
<dbReference type="RefSeq" id="WP_093037995.1">
    <property type="nucleotide sequence ID" value="NZ_FMZV01000032.1"/>
</dbReference>